<evidence type="ECO:0000313" key="2">
    <source>
        <dbReference type="Proteomes" id="UP000178493"/>
    </source>
</evidence>
<accession>A0A1G1W4Y3</accession>
<dbReference type="Proteomes" id="UP000178493">
    <property type="component" value="Unassembled WGS sequence"/>
</dbReference>
<comment type="caution">
    <text evidence="1">The sequence shown here is derived from an EMBL/GenBank/DDBJ whole genome shotgun (WGS) entry which is preliminary data.</text>
</comment>
<reference evidence="1 2" key="1">
    <citation type="journal article" date="2016" name="Nat. Commun.">
        <title>Thousands of microbial genomes shed light on interconnected biogeochemical processes in an aquifer system.</title>
        <authorList>
            <person name="Anantharaman K."/>
            <person name="Brown C.T."/>
            <person name="Hug L.A."/>
            <person name="Sharon I."/>
            <person name="Castelle C.J."/>
            <person name="Probst A.J."/>
            <person name="Thomas B.C."/>
            <person name="Singh A."/>
            <person name="Wilkins M.J."/>
            <person name="Karaoz U."/>
            <person name="Brodie E.L."/>
            <person name="Williams K.H."/>
            <person name="Hubbard S.S."/>
            <person name="Banfield J.F."/>
        </authorList>
    </citation>
    <scope>NUCLEOTIDE SEQUENCE [LARGE SCALE GENOMIC DNA]</scope>
</reference>
<dbReference type="AlphaFoldDB" id="A0A1G1W4Y3"/>
<dbReference type="EMBL" id="MHCO01000046">
    <property type="protein sequence ID" value="OGY22725.1"/>
    <property type="molecule type" value="Genomic_DNA"/>
</dbReference>
<proteinExistence type="predicted"/>
<evidence type="ECO:0000313" key="1">
    <source>
        <dbReference type="EMBL" id="OGY22725.1"/>
    </source>
</evidence>
<sequence>MEELTLEEMRRRGQIALDFARELREEAESNDELWFPSSCDTYLARIPRSGFINRLKYILAWLLAP</sequence>
<protein>
    <submittedName>
        <fullName evidence="1">Uncharacterized protein</fullName>
    </submittedName>
</protein>
<name>A0A1G1W4Y3_9BACT</name>
<gene>
    <name evidence="1" type="ORF">A2126_04475</name>
</gene>
<organism evidence="1 2">
    <name type="scientific">Candidatus Woykebacteria bacterium GWB1_45_5</name>
    <dbReference type="NCBI Taxonomy" id="1802592"/>
    <lineage>
        <taxon>Bacteria</taxon>
        <taxon>Candidatus Woykeibacteriota</taxon>
    </lineage>
</organism>